<gene>
    <name evidence="2" type="ORF">DX130_04415</name>
</gene>
<dbReference type="RefSeq" id="WP_116043143.1">
    <property type="nucleotide sequence ID" value="NZ_QUBQ01000001.1"/>
</dbReference>
<name>A0A371PK35_9BACL</name>
<dbReference type="Proteomes" id="UP000261905">
    <property type="component" value="Unassembled WGS sequence"/>
</dbReference>
<dbReference type="AlphaFoldDB" id="A0A371PK35"/>
<evidence type="ECO:0000313" key="3">
    <source>
        <dbReference type="Proteomes" id="UP000261905"/>
    </source>
</evidence>
<proteinExistence type="predicted"/>
<dbReference type="InterPro" id="IPR000421">
    <property type="entry name" value="FA58C"/>
</dbReference>
<dbReference type="Pfam" id="PF00754">
    <property type="entry name" value="F5_F8_type_C"/>
    <property type="match status" value="1"/>
</dbReference>
<feature type="domain" description="F5/8 type C" evidence="1">
    <location>
        <begin position="339"/>
        <end position="488"/>
    </location>
</feature>
<evidence type="ECO:0000313" key="2">
    <source>
        <dbReference type="EMBL" id="REK76295.1"/>
    </source>
</evidence>
<dbReference type="InterPro" id="IPR008979">
    <property type="entry name" value="Galactose-bd-like_sf"/>
</dbReference>
<keyword evidence="3" id="KW-1185">Reference proteome</keyword>
<organism evidence="2 3">
    <name type="scientific">Paenibacillus paeoniae</name>
    <dbReference type="NCBI Taxonomy" id="2292705"/>
    <lineage>
        <taxon>Bacteria</taxon>
        <taxon>Bacillati</taxon>
        <taxon>Bacillota</taxon>
        <taxon>Bacilli</taxon>
        <taxon>Bacillales</taxon>
        <taxon>Paenibacillaceae</taxon>
        <taxon>Paenibacillus</taxon>
    </lineage>
</organism>
<reference evidence="2 3" key="1">
    <citation type="submission" date="2018-08" db="EMBL/GenBank/DDBJ databases">
        <title>Paenibacillus sp. M4BSY-1, whole genome shotgun sequence.</title>
        <authorList>
            <person name="Tuo L."/>
        </authorList>
    </citation>
    <scope>NUCLEOTIDE SEQUENCE [LARGE SCALE GENOMIC DNA]</scope>
    <source>
        <strain evidence="2 3">M4BSY-1</strain>
    </source>
</reference>
<feature type="domain" description="F5/8 type C" evidence="1">
    <location>
        <begin position="44"/>
        <end position="143"/>
    </location>
</feature>
<accession>A0A371PK35</accession>
<evidence type="ECO:0000259" key="1">
    <source>
        <dbReference type="PROSITE" id="PS50022"/>
    </source>
</evidence>
<dbReference type="EMBL" id="QUBQ01000001">
    <property type="protein sequence ID" value="REK76295.1"/>
    <property type="molecule type" value="Genomic_DNA"/>
</dbReference>
<comment type="caution">
    <text evidence="2">The sequence shown here is derived from an EMBL/GenBank/DDBJ whole genome shotgun (WGS) entry which is preliminary data.</text>
</comment>
<dbReference type="PROSITE" id="PS50022">
    <property type="entry name" value="FA58C_3"/>
    <property type="match status" value="2"/>
</dbReference>
<protein>
    <recommendedName>
        <fullName evidence="1">F5/8 type C domain-containing protein</fullName>
    </recommendedName>
</protein>
<sequence length="721" mass="82060">MAVIISSNQNVNFVTGEHVNTEAVNQELLMESIGEIYTVSDQTCVPNMTSYTSPSGIVTYSYQNGATPAWQVFNRTTGGWQTLSGSYPHWVAYEFNTPMIISKISITIGYNESHIRLAPTSWEFQGTNDNGQTWDTLDEQNNITWTTISETKTFEFKNVRSYIKYRLFILQAPTNTCRIDFLQFMDLKAGTGYHTNGYHESDTIDMSRYFKGIKKVDVTSIAPDQTKLIVYSSTSENSIIFTNWEKLNNGTVVSPQFRYIRFKSELEGAKNTLLRKIISFSVDEVSQFSENTNLIFNGSLRIKEGTQFPTTQITKQIIDYKIDPSFKGVFIETNEKGRYSENLIPAMTSLTTPSGIVSAGSQNSASTPAWHAFNREKNIEGWVAIRTTTLTNKWIAYEFLTPKIITKYTMEMGSAGRSPYWPSSWIFEGTNDGLNWTIIQRETGHSWVPNEKKTFNLHNKNLYKTYRISNISSSSSGPMIDEIEMMYFSTIPNLRIAVSGDSGITWKSYSELSNNWIEIDVDDEDNFSQYGMTSQTINSLELNDWDWVFQNNTIRFAYYLHQNNSEEILEINNLFVNSIAAPNAPKVTSIVVHYDELDPKYSGLMFMDTAHQYYTTSIGEILKYLNFGTLIAGQTSLDFNVKLTNTYPFDVENIRISSETSSSKINVQLSKTSSPFVAECNLLFDQQLLFDEILDFYVRIQIDDDAVGETTFDIKVDADPI</sequence>
<dbReference type="Gene3D" id="2.60.120.260">
    <property type="entry name" value="Galactose-binding domain-like"/>
    <property type="match status" value="2"/>
</dbReference>
<dbReference type="SUPFAM" id="SSF49785">
    <property type="entry name" value="Galactose-binding domain-like"/>
    <property type="match status" value="2"/>
</dbReference>
<dbReference type="OrthoDB" id="7182479at2"/>